<dbReference type="SUPFAM" id="SSF53335">
    <property type="entry name" value="S-adenosyl-L-methionine-dependent methyltransferases"/>
    <property type="match status" value="1"/>
</dbReference>
<dbReference type="EMBL" id="BAAAGS010000029">
    <property type="protein sequence ID" value="GAA0538682.1"/>
    <property type="molecule type" value="Genomic_DNA"/>
</dbReference>
<dbReference type="Proteomes" id="UP001500729">
    <property type="component" value="Unassembled WGS sequence"/>
</dbReference>
<dbReference type="InterPro" id="IPR029063">
    <property type="entry name" value="SAM-dependent_MTases_sf"/>
</dbReference>
<sequence length="224" mass="23834">MTSPRLLDLFCGAGGAGKGYADAGFDVVGVDIAPQPDYPFEFHQADALTFLAAHGTEFDVVHASPPCQASSALTKGTNRGRSYPQLIPQTRTALVQLGVPWVIENVAGAPIRKDLMLCGEMFGLAVLRHRFFELGGWTTPRPPHPAHRGRVSGMRHGQWFTGPYFAVYGDGGGKGTVAQWQQAMGITWTDVRKSLAEAIPPAYTHHLGTALLAARAASPAATAA</sequence>
<dbReference type="Gene3D" id="3.40.50.150">
    <property type="entry name" value="Vaccinia Virus protein VP39"/>
    <property type="match status" value="1"/>
</dbReference>
<reference evidence="1 2" key="1">
    <citation type="journal article" date="2019" name="Int. J. Syst. Evol. Microbiol.">
        <title>The Global Catalogue of Microorganisms (GCM) 10K type strain sequencing project: providing services to taxonomists for standard genome sequencing and annotation.</title>
        <authorList>
            <consortium name="The Broad Institute Genomics Platform"/>
            <consortium name="The Broad Institute Genome Sequencing Center for Infectious Disease"/>
            <person name="Wu L."/>
            <person name="Ma J."/>
        </authorList>
    </citation>
    <scope>NUCLEOTIDE SEQUENCE [LARGE SCALE GENOMIC DNA]</scope>
    <source>
        <strain evidence="1 2">JCM 10303</strain>
    </source>
</reference>
<evidence type="ECO:0000313" key="2">
    <source>
        <dbReference type="Proteomes" id="UP001500729"/>
    </source>
</evidence>
<comment type="caution">
    <text evidence="1">The sequence shown here is derived from an EMBL/GenBank/DDBJ whole genome shotgun (WGS) entry which is preliminary data.</text>
</comment>
<keyword evidence="2" id="KW-1185">Reference proteome</keyword>
<dbReference type="RefSeq" id="WP_009946136.1">
    <property type="nucleotide sequence ID" value="NZ_BAAAGS010000029.1"/>
</dbReference>
<evidence type="ECO:0008006" key="3">
    <source>
        <dbReference type="Google" id="ProtNLM"/>
    </source>
</evidence>
<accession>A0ABN1DAM1</accession>
<organism evidence="1 2">
    <name type="scientific">Saccharopolyspora erythraea</name>
    <name type="common">Streptomyces erythraeus</name>
    <dbReference type="NCBI Taxonomy" id="1836"/>
    <lineage>
        <taxon>Bacteria</taxon>
        <taxon>Bacillati</taxon>
        <taxon>Actinomycetota</taxon>
        <taxon>Actinomycetes</taxon>
        <taxon>Pseudonocardiales</taxon>
        <taxon>Pseudonocardiaceae</taxon>
        <taxon>Saccharopolyspora</taxon>
    </lineage>
</organism>
<protein>
    <recommendedName>
        <fullName evidence="3">DNA methylase</fullName>
    </recommendedName>
</protein>
<proteinExistence type="predicted"/>
<gene>
    <name evidence="1" type="ORF">GCM10009533_42340</name>
</gene>
<evidence type="ECO:0000313" key="1">
    <source>
        <dbReference type="EMBL" id="GAA0538682.1"/>
    </source>
</evidence>
<name>A0ABN1DAM1_SACER</name>